<proteinExistence type="predicted"/>
<evidence type="ECO:0000256" key="1">
    <source>
        <dbReference type="SAM" id="MobiDB-lite"/>
    </source>
</evidence>
<keyword evidence="3" id="KW-1185">Reference proteome</keyword>
<dbReference type="Proteomes" id="UP000023152">
    <property type="component" value="Unassembled WGS sequence"/>
</dbReference>
<evidence type="ECO:0000313" key="3">
    <source>
        <dbReference type="Proteomes" id="UP000023152"/>
    </source>
</evidence>
<protein>
    <submittedName>
        <fullName evidence="2">Uncharacterized protein</fullName>
    </submittedName>
</protein>
<name>X6N7D4_RETFI</name>
<reference evidence="2 3" key="1">
    <citation type="journal article" date="2013" name="Curr. Biol.">
        <title>The Genome of the Foraminiferan Reticulomyxa filosa.</title>
        <authorList>
            <person name="Glockner G."/>
            <person name="Hulsmann N."/>
            <person name="Schleicher M."/>
            <person name="Noegel A.A."/>
            <person name="Eichinger L."/>
            <person name="Gallinger C."/>
            <person name="Pawlowski J."/>
            <person name="Sierra R."/>
            <person name="Euteneuer U."/>
            <person name="Pillet L."/>
            <person name="Moustafa A."/>
            <person name="Platzer M."/>
            <person name="Groth M."/>
            <person name="Szafranski K."/>
            <person name="Schliwa M."/>
        </authorList>
    </citation>
    <scope>NUCLEOTIDE SEQUENCE [LARGE SCALE GENOMIC DNA]</scope>
</reference>
<feature type="region of interest" description="Disordered" evidence="1">
    <location>
        <begin position="175"/>
        <end position="194"/>
    </location>
</feature>
<comment type="caution">
    <text evidence="2">The sequence shown here is derived from an EMBL/GenBank/DDBJ whole genome shotgun (WGS) entry which is preliminary data.</text>
</comment>
<dbReference type="AlphaFoldDB" id="X6N7D4"/>
<feature type="compositionally biased region" description="Low complexity" evidence="1">
    <location>
        <begin position="185"/>
        <end position="194"/>
    </location>
</feature>
<gene>
    <name evidence="2" type="ORF">RFI_15379</name>
</gene>
<evidence type="ECO:0000313" key="2">
    <source>
        <dbReference type="EMBL" id="ETO21823.1"/>
    </source>
</evidence>
<accession>X6N7D4</accession>
<dbReference type="EMBL" id="ASPP01011259">
    <property type="protein sequence ID" value="ETO21823.1"/>
    <property type="molecule type" value="Genomic_DNA"/>
</dbReference>
<sequence>MGQRPTDQQCGSVKTMALQYSIGIGKQMASGPPDFTYNVNAKYFNCNGPTCPYTVIRFYDRVLPSPSPTITTPMPSLQPTRRPTLSPSTPCIKNDTHYVDSLHTTYLCIDMSDYFYMVTCDNSTNKLIMIEYYDNLCANESDRGSIHEGCDNWEIKYIEVVECTTPWNQSFIMNTTNTPMPPPQTTTTSKTITSTTAAKTSSSSSSSTTVVFAYK</sequence>
<organism evidence="2 3">
    <name type="scientific">Reticulomyxa filosa</name>
    <dbReference type="NCBI Taxonomy" id="46433"/>
    <lineage>
        <taxon>Eukaryota</taxon>
        <taxon>Sar</taxon>
        <taxon>Rhizaria</taxon>
        <taxon>Retaria</taxon>
        <taxon>Foraminifera</taxon>
        <taxon>Monothalamids</taxon>
        <taxon>Reticulomyxidae</taxon>
        <taxon>Reticulomyxa</taxon>
    </lineage>
</organism>